<dbReference type="SUPFAM" id="SSF58113">
    <property type="entry name" value="Apolipoprotein A-I"/>
    <property type="match status" value="1"/>
</dbReference>
<dbReference type="Pfam" id="PF07295">
    <property type="entry name" value="DUF1451"/>
    <property type="match status" value="1"/>
</dbReference>
<proteinExistence type="predicted"/>
<gene>
    <name evidence="1" type="ORF">SAMN05421693_1219</name>
</gene>
<reference evidence="1 2" key="1">
    <citation type="submission" date="2016-10" db="EMBL/GenBank/DDBJ databases">
        <authorList>
            <person name="de Groot N.N."/>
        </authorList>
    </citation>
    <scope>NUCLEOTIDE SEQUENCE [LARGE SCALE GENOMIC DNA]</scope>
    <source>
        <strain evidence="1 2">B7-7</strain>
    </source>
</reference>
<dbReference type="AlphaFoldDB" id="A0A1H9EBE2"/>
<name>A0A1H9EBE2_9GAMM</name>
<dbReference type="Proteomes" id="UP000199496">
    <property type="component" value="Unassembled WGS sequence"/>
</dbReference>
<dbReference type="OrthoDB" id="3174978at2"/>
<dbReference type="RefSeq" id="WP_090207884.1">
    <property type="nucleotide sequence ID" value="NZ_FOFO01000021.1"/>
</dbReference>
<evidence type="ECO:0000313" key="2">
    <source>
        <dbReference type="Proteomes" id="UP000199496"/>
    </source>
</evidence>
<evidence type="ECO:0000313" key="1">
    <source>
        <dbReference type="EMBL" id="SEQ22949.1"/>
    </source>
</evidence>
<dbReference type="STRING" id="867345.SAMN05421693_1219"/>
<accession>A0A1H9EBE2</accession>
<protein>
    <submittedName>
        <fullName evidence="1">Zinc-ribbon containing domain-containing protein</fullName>
    </submittedName>
</protein>
<sequence length="174" mass="19978">MSDKQSEHPIRDGLVHAYDRMLERVRHGVEVAEEKTGPTLEQAIEDARHKAVELGEATREEAHDLAEYIRRDLHDIGDYLNESSRDFRTWFRMDLQLVEARILDLLSSIADRTRVELAELEARARAVGIWHTGEVAAPGVLVCQHCDTELHFTRSGRIPPCPKCHGTTYRRDRD</sequence>
<dbReference type="EMBL" id="FOFO01000021">
    <property type="protein sequence ID" value="SEQ22949.1"/>
    <property type="molecule type" value="Genomic_DNA"/>
</dbReference>
<dbReference type="InterPro" id="IPR009912">
    <property type="entry name" value="DUF1451"/>
</dbReference>
<keyword evidence="2" id="KW-1185">Reference proteome</keyword>
<organism evidence="1 2">
    <name type="scientific">Ectothiorhodospira magna</name>
    <dbReference type="NCBI Taxonomy" id="867345"/>
    <lineage>
        <taxon>Bacteria</taxon>
        <taxon>Pseudomonadati</taxon>
        <taxon>Pseudomonadota</taxon>
        <taxon>Gammaproteobacteria</taxon>
        <taxon>Chromatiales</taxon>
        <taxon>Ectothiorhodospiraceae</taxon>
        <taxon>Ectothiorhodospira</taxon>
    </lineage>
</organism>